<dbReference type="AlphaFoldDB" id="A0A9J5XQ96"/>
<comment type="caution">
    <text evidence="2">The sequence shown here is derived from an EMBL/GenBank/DDBJ whole genome shotgun (WGS) entry which is preliminary data.</text>
</comment>
<dbReference type="OrthoDB" id="1287855at2759"/>
<keyword evidence="1" id="KW-0472">Membrane</keyword>
<dbReference type="EMBL" id="JACXVP010000008">
    <property type="protein sequence ID" value="KAG5589981.1"/>
    <property type="molecule type" value="Genomic_DNA"/>
</dbReference>
<keyword evidence="1" id="KW-1133">Transmembrane helix</keyword>
<feature type="transmembrane region" description="Helical" evidence="1">
    <location>
        <begin position="48"/>
        <end position="79"/>
    </location>
</feature>
<accession>A0A9J5XQ96</accession>
<organism evidence="2 3">
    <name type="scientific">Solanum commersonii</name>
    <name type="common">Commerson's wild potato</name>
    <name type="synonym">Commerson's nightshade</name>
    <dbReference type="NCBI Taxonomy" id="4109"/>
    <lineage>
        <taxon>Eukaryota</taxon>
        <taxon>Viridiplantae</taxon>
        <taxon>Streptophyta</taxon>
        <taxon>Embryophyta</taxon>
        <taxon>Tracheophyta</taxon>
        <taxon>Spermatophyta</taxon>
        <taxon>Magnoliopsida</taxon>
        <taxon>eudicotyledons</taxon>
        <taxon>Gunneridae</taxon>
        <taxon>Pentapetalae</taxon>
        <taxon>asterids</taxon>
        <taxon>lamiids</taxon>
        <taxon>Solanales</taxon>
        <taxon>Solanaceae</taxon>
        <taxon>Solanoideae</taxon>
        <taxon>Solaneae</taxon>
        <taxon>Solanum</taxon>
    </lineage>
</organism>
<sequence length="100" mass="11681">MNIKSYWNDPNAAMDSMVDPLGELVNLEFNIPKNFYQAKRLVILGEKLVIFILITLVMMCHVGETCPIPMIKAILILYFHRYQFLIKMVEDLKSVEARLY</sequence>
<proteinExistence type="predicted"/>
<protein>
    <submittedName>
        <fullName evidence="2">Uncharacterized protein</fullName>
    </submittedName>
</protein>
<evidence type="ECO:0000256" key="1">
    <source>
        <dbReference type="SAM" id="Phobius"/>
    </source>
</evidence>
<name>A0A9J5XQ96_SOLCO</name>
<evidence type="ECO:0000313" key="3">
    <source>
        <dbReference type="Proteomes" id="UP000824120"/>
    </source>
</evidence>
<keyword evidence="3" id="KW-1185">Reference proteome</keyword>
<reference evidence="2 3" key="1">
    <citation type="submission" date="2020-09" db="EMBL/GenBank/DDBJ databases">
        <title>De no assembly of potato wild relative species, Solanum commersonii.</title>
        <authorList>
            <person name="Cho K."/>
        </authorList>
    </citation>
    <scope>NUCLEOTIDE SEQUENCE [LARGE SCALE GENOMIC DNA]</scope>
    <source>
        <strain evidence="2">LZ3.2</strain>
        <tissue evidence="2">Leaf</tissue>
    </source>
</reference>
<keyword evidence="1" id="KW-0812">Transmembrane</keyword>
<gene>
    <name evidence="2" type="ORF">H5410_040495</name>
</gene>
<dbReference type="Proteomes" id="UP000824120">
    <property type="component" value="Chromosome 8"/>
</dbReference>
<evidence type="ECO:0000313" key="2">
    <source>
        <dbReference type="EMBL" id="KAG5589981.1"/>
    </source>
</evidence>